<dbReference type="Proteomes" id="UP000008021">
    <property type="component" value="Chromosome 2"/>
</dbReference>
<dbReference type="AlphaFoldDB" id="A0A0E0CKJ4"/>
<reference evidence="2" key="2">
    <citation type="submission" date="2018-05" db="EMBL/GenBank/DDBJ databases">
        <title>OmerRS3 (Oryza meridionalis Reference Sequence Version 3).</title>
        <authorList>
            <person name="Zhang J."/>
            <person name="Kudrna D."/>
            <person name="Lee S."/>
            <person name="Talag J."/>
            <person name="Welchert J."/>
            <person name="Wing R.A."/>
        </authorList>
    </citation>
    <scope>NUCLEOTIDE SEQUENCE [LARGE SCALE GENOMIC DNA]</scope>
    <source>
        <strain evidence="2">cv. OR44</strain>
    </source>
</reference>
<name>A0A0E0CKJ4_9ORYZ</name>
<dbReference type="EnsemblPlants" id="OMERI02G16600.1">
    <property type="protein sequence ID" value="OMERI02G16600.1"/>
    <property type="gene ID" value="OMERI02G16600"/>
</dbReference>
<organism evidence="2">
    <name type="scientific">Oryza meridionalis</name>
    <dbReference type="NCBI Taxonomy" id="40149"/>
    <lineage>
        <taxon>Eukaryota</taxon>
        <taxon>Viridiplantae</taxon>
        <taxon>Streptophyta</taxon>
        <taxon>Embryophyta</taxon>
        <taxon>Tracheophyta</taxon>
        <taxon>Spermatophyta</taxon>
        <taxon>Magnoliopsida</taxon>
        <taxon>Liliopsida</taxon>
        <taxon>Poales</taxon>
        <taxon>Poaceae</taxon>
        <taxon>BOP clade</taxon>
        <taxon>Oryzoideae</taxon>
        <taxon>Oryzeae</taxon>
        <taxon>Oryzinae</taxon>
        <taxon>Oryza</taxon>
    </lineage>
</organism>
<protein>
    <submittedName>
        <fullName evidence="2">Uncharacterized protein</fullName>
    </submittedName>
</protein>
<proteinExistence type="predicted"/>
<evidence type="ECO:0000313" key="2">
    <source>
        <dbReference type="EnsemblPlants" id="OMERI02G16600.1"/>
    </source>
</evidence>
<sequence length="287" mass="30035">MTKGERYEGKKKKKEQSSLFALRPKALTKAGRKKQRSVVTVAALSLSLSRDGGGSDPGDGRSGAAVAGSGPLVDGAAPAAPHQGGGRRARGKLEATDGELEAADGERAASSRQRTTVASTAPPEEAGQGARWPDLVAVVPERDDHHHDVVLVLLGREHGHLKPVDGAELDLRHPPPPPLLLSPSTALSLTFAAYSRSSPPLLPLPPLALRRCSGSCRDGGGPKRGERARERERREVEGESVAGDTVGTGTGRCNALLIFVPGRKAARGATPSQGARGLARERRGRKN</sequence>
<evidence type="ECO:0000313" key="3">
    <source>
        <dbReference type="Proteomes" id="UP000008021"/>
    </source>
</evidence>
<feature type="region of interest" description="Disordered" evidence="1">
    <location>
        <begin position="1"/>
        <end position="20"/>
    </location>
</feature>
<feature type="region of interest" description="Disordered" evidence="1">
    <location>
        <begin position="264"/>
        <end position="287"/>
    </location>
</feature>
<feature type="compositionally biased region" description="Gly residues" evidence="1">
    <location>
        <begin position="51"/>
        <end position="61"/>
    </location>
</feature>
<feature type="region of interest" description="Disordered" evidence="1">
    <location>
        <begin position="213"/>
        <end position="247"/>
    </location>
</feature>
<dbReference type="Gramene" id="OMERI02G16600.1">
    <property type="protein sequence ID" value="OMERI02G16600.1"/>
    <property type="gene ID" value="OMERI02G16600"/>
</dbReference>
<accession>A0A0E0CKJ4</accession>
<feature type="compositionally biased region" description="Polar residues" evidence="1">
    <location>
        <begin position="110"/>
        <end position="119"/>
    </location>
</feature>
<dbReference type="HOGENOM" id="CLU_971069_0_0_1"/>
<evidence type="ECO:0000256" key="1">
    <source>
        <dbReference type="SAM" id="MobiDB-lite"/>
    </source>
</evidence>
<reference evidence="2" key="1">
    <citation type="submission" date="2015-04" db="UniProtKB">
        <authorList>
            <consortium name="EnsemblPlants"/>
        </authorList>
    </citation>
    <scope>IDENTIFICATION</scope>
</reference>
<feature type="compositionally biased region" description="Basic and acidic residues" evidence="1">
    <location>
        <begin position="220"/>
        <end position="237"/>
    </location>
</feature>
<keyword evidence="3" id="KW-1185">Reference proteome</keyword>
<feature type="region of interest" description="Disordered" evidence="1">
    <location>
        <begin position="45"/>
        <end position="134"/>
    </location>
</feature>